<evidence type="ECO:0000313" key="3">
    <source>
        <dbReference type="Proteomes" id="UP001628192"/>
    </source>
</evidence>
<comment type="caution">
    <text evidence="2">The sequence shown here is derived from an EMBL/GenBank/DDBJ whole genome shotgun (WGS) entry which is preliminary data.</text>
</comment>
<organism evidence="2 3">
    <name type="scientific">Desulfovibrio falkowii</name>
    <dbReference type="NCBI Taxonomy" id="3136602"/>
    <lineage>
        <taxon>Bacteria</taxon>
        <taxon>Pseudomonadati</taxon>
        <taxon>Thermodesulfobacteriota</taxon>
        <taxon>Desulfovibrionia</taxon>
        <taxon>Desulfovibrionales</taxon>
        <taxon>Desulfovibrionaceae</taxon>
        <taxon>Desulfovibrio</taxon>
    </lineage>
</organism>
<dbReference type="RefSeq" id="WP_407844789.1">
    <property type="nucleotide sequence ID" value="NZ_BAAFSG010000001.1"/>
</dbReference>
<feature type="coiled-coil region" evidence="1">
    <location>
        <begin position="16"/>
        <end position="43"/>
    </location>
</feature>
<reference evidence="2 3" key="1">
    <citation type="journal article" date="2025" name="Int. J. Syst. Evol. Microbiol.">
        <title>Desulfovibrio falkowii sp. nov., Porphyromonas miyakawae sp. nov., Mediterraneibacter flintii sp. nov. and Owariibacterium komagatae gen. nov., sp. nov., isolated from human faeces.</title>
        <authorList>
            <person name="Hamaguchi T."/>
            <person name="Ohara M."/>
            <person name="Hisatomi A."/>
            <person name="Sekiguchi K."/>
            <person name="Takeda J.I."/>
            <person name="Ueyama J."/>
            <person name="Ito M."/>
            <person name="Nishiwaki H."/>
            <person name="Ogi T."/>
            <person name="Hirayama M."/>
            <person name="Ohkuma M."/>
            <person name="Sakamoto M."/>
            <person name="Ohno K."/>
        </authorList>
    </citation>
    <scope>NUCLEOTIDE SEQUENCE [LARGE SCALE GENOMIC DNA]</scope>
    <source>
        <strain evidence="2 3">13CB8C</strain>
    </source>
</reference>
<dbReference type="Proteomes" id="UP001628192">
    <property type="component" value="Unassembled WGS sequence"/>
</dbReference>
<evidence type="ECO:0000313" key="2">
    <source>
        <dbReference type="EMBL" id="GAB1254530.1"/>
    </source>
</evidence>
<name>A0ABQ0E9P8_9BACT</name>
<keyword evidence="1" id="KW-0175">Coiled coil</keyword>
<keyword evidence="3" id="KW-1185">Reference proteome</keyword>
<protein>
    <submittedName>
        <fullName evidence="2">Uncharacterized protein</fullName>
    </submittedName>
</protein>
<evidence type="ECO:0000256" key="1">
    <source>
        <dbReference type="SAM" id="Coils"/>
    </source>
</evidence>
<sequence>MRRIPQGWVSIPGAWINDLLEGIKKLETENAALRDRIEALEWLVECYDVESQNISQTYEAYIEMLASLDAAREAIR</sequence>
<gene>
    <name evidence="2" type="ORF">Defa_20170</name>
</gene>
<dbReference type="EMBL" id="BAAFSG010000001">
    <property type="protein sequence ID" value="GAB1254530.1"/>
    <property type="molecule type" value="Genomic_DNA"/>
</dbReference>
<accession>A0ABQ0E9P8</accession>
<proteinExistence type="predicted"/>